<evidence type="ECO:0008006" key="3">
    <source>
        <dbReference type="Google" id="ProtNLM"/>
    </source>
</evidence>
<dbReference type="AlphaFoldDB" id="A0A1G8BQS3"/>
<dbReference type="EMBL" id="FNDJ01000002">
    <property type="protein sequence ID" value="SDH35433.1"/>
    <property type="molecule type" value="Genomic_DNA"/>
</dbReference>
<evidence type="ECO:0000313" key="1">
    <source>
        <dbReference type="EMBL" id="SDH35433.1"/>
    </source>
</evidence>
<proteinExistence type="predicted"/>
<organism evidence="1 2">
    <name type="scientific">Nonomuraea jiangxiensis</name>
    <dbReference type="NCBI Taxonomy" id="633440"/>
    <lineage>
        <taxon>Bacteria</taxon>
        <taxon>Bacillati</taxon>
        <taxon>Actinomycetota</taxon>
        <taxon>Actinomycetes</taxon>
        <taxon>Streptosporangiales</taxon>
        <taxon>Streptosporangiaceae</taxon>
        <taxon>Nonomuraea</taxon>
    </lineage>
</organism>
<name>A0A1G8BQS3_9ACTN</name>
<keyword evidence="2" id="KW-1185">Reference proteome</keyword>
<gene>
    <name evidence="1" type="ORF">SAMN05421869_10293</name>
</gene>
<sequence>MLSMALHLRAQDLSLRDIAARLDITKGKKKGRHPSPATVLRMLREHDGAAAVPTTMG</sequence>
<dbReference type="Proteomes" id="UP000199202">
    <property type="component" value="Unassembled WGS sequence"/>
</dbReference>
<evidence type="ECO:0000313" key="2">
    <source>
        <dbReference type="Proteomes" id="UP000199202"/>
    </source>
</evidence>
<reference evidence="1 2" key="1">
    <citation type="submission" date="2016-10" db="EMBL/GenBank/DDBJ databases">
        <authorList>
            <person name="de Groot N.N."/>
        </authorList>
    </citation>
    <scope>NUCLEOTIDE SEQUENCE [LARGE SCALE GENOMIC DNA]</scope>
    <source>
        <strain evidence="1 2">CGMCC 4.6533</strain>
    </source>
</reference>
<protein>
    <recommendedName>
        <fullName evidence="3">Helix-turn-helix domain-containing protein</fullName>
    </recommendedName>
</protein>
<accession>A0A1G8BQS3</accession>